<dbReference type="Proteomes" id="UP000216189">
    <property type="component" value="Unassembled WGS sequence"/>
</dbReference>
<protein>
    <submittedName>
        <fullName evidence="1">Transcriptional regulator</fullName>
    </submittedName>
</protein>
<comment type="caution">
    <text evidence="1">The sequence shown here is derived from an EMBL/GenBank/DDBJ whole genome shotgun (WGS) entry which is preliminary data.</text>
</comment>
<dbReference type="SUPFAM" id="SSF159894">
    <property type="entry name" value="YgaC/TfoX-N like"/>
    <property type="match status" value="1"/>
</dbReference>
<dbReference type="RefSeq" id="WP_094448806.1">
    <property type="nucleotide sequence ID" value="NZ_CP091801.1"/>
</dbReference>
<organism evidence="1 2">
    <name type="scientific">Segatella bryantii</name>
    <name type="common">Prevotella bryantii</name>
    <dbReference type="NCBI Taxonomy" id="77095"/>
    <lineage>
        <taxon>Bacteria</taxon>
        <taxon>Pseudomonadati</taxon>
        <taxon>Bacteroidota</taxon>
        <taxon>Bacteroidia</taxon>
        <taxon>Bacteroidales</taxon>
        <taxon>Prevotellaceae</taxon>
        <taxon>Segatella</taxon>
    </lineage>
</organism>
<evidence type="ECO:0000313" key="1">
    <source>
        <dbReference type="EMBL" id="OYP54179.1"/>
    </source>
</evidence>
<name>A0ABX4EFY9_SEGBR</name>
<dbReference type="Gene3D" id="3.30.1460.30">
    <property type="entry name" value="YgaC/TfoX-N like chaperone"/>
    <property type="match status" value="1"/>
</dbReference>
<reference evidence="1 2" key="1">
    <citation type="submission" date="2017-08" db="EMBL/GenBank/DDBJ databases">
        <title>Comparative genomics of non-oral Prevotella species.</title>
        <authorList>
            <person name="Accetto T."/>
            <person name="Nograsek B."/>
            <person name="Avgustin G."/>
        </authorList>
    </citation>
    <scope>NUCLEOTIDE SEQUENCE [LARGE SCALE GENOMIC DNA]</scope>
    <source>
        <strain evidence="1 2">TC1-1</strain>
    </source>
</reference>
<evidence type="ECO:0000313" key="2">
    <source>
        <dbReference type="Proteomes" id="UP000216189"/>
    </source>
</evidence>
<keyword evidence="2" id="KW-1185">Reference proteome</keyword>
<proteinExistence type="predicted"/>
<sequence length="105" mass="12026">MACTTDFIDFVCSQLEGVGVIRTKRMFGDWMIYIDEKPIILACDNICYVKMLPAISDMIQDAQTGYPYDGAKEHYILDIEHKDEAIPVLQALLPLIPYPKKKKKQ</sequence>
<accession>A0ABX4EFY9</accession>
<gene>
    <name evidence="1" type="ORF">CIK91_10190</name>
</gene>
<dbReference type="EMBL" id="NPJF01000050">
    <property type="protein sequence ID" value="OYP54179.1"/>
    <property type="molecule type" value="Genomic_DNA"/>
</dbReference>